<comment type="function">
    <text evidence="11">Mediates influx of magnesium ions. Alternates between open and closed states. Activated by low cytoplasmic Mg(2+) levels. Inactive when cytoplasmic Mg(2+) levels are high.</text>
</comment>
<keyword evidence="7 12" id="KW-1133">Transmembrane helix</keyword>
<dbReference type="CDD" id="cd12831">
    <property type="entry name" value="TmCorA-like_u2"/>
    <property type="match status" value="1"/>
</dbReference>
<keyword evidence="5 12" id="KW-0812">Transmembrane</keyword>
<dbReference type="InterPro" id="IPR045861">
    <property type="entry name" value="CorA_cytoplasmic_dom"/>
</dbReference>
<keyword evidence="6 12" id="KW-0460">Magnesium</keyword>
<dbReference type="Proteomes" id="UP000198855">
    <property type="component" value="Unassembled WGS sequence"/>
</dbReference>
<dbReference type="GO" id="GO:0015087">
    <property type="term" value="F:cobalt ion transmembrane transporter activity"/>
    <property type="evidence" value="ECO:0007669"/>
    <property type="project" value="UniProtKB-UniRule"/>
</dbReference>
<dbReference type="STRING" id="1045775.SAMN05216378_1084"/>
<evidence type="ECO:0000313" key="13">
    <source>
        <dbReference type="EMBL" id="SFD70713.1"/>
    </source>
</evidence>
<dbReference type="AlphaFoldDB" id="A0A1I1UPK1"/>
<dbReference type="GO" id="GO:0000287">
    <property type="term" value="F:magnesium ion binding"/>
    <property type="evidence" value="ECO:0007669"/>
    <property type="project" value="TreeGrafter"/>
</dbReference>
<dbReference type="FunFam" id="1.20.58.340:FF:000004">
    <property type="entry name" value="Magnesium transport protein CorA"/>
    <property type="match status" value="1"/>
</dbReference>
<comment type="similarity">
    <text evidence="2 12">Belongs to the CorA metal ion transporter (MIT) (TC 1.A.35) family.</text>
</comment>
<evidence type="ECO:0000256" key="9">
    <source>
        <dbReference type="ARBA" id="ARBA00023136"/>
    </source>
</evidence>
<feature type="transmembrane region" description="Helical" evidence="12">
    <location>
        <begin position="290"/>
        <end position="311"/>
    </location>
</feature>
<evidence type="ECO:0000256" key="5">
    <source>
        <dbReference type="ARBA" id="ARBA00022692"/>
    </source>
</evidence>
<keyword evidence="9 12" id="KW-0472">Membrane</keyword>
<evidence type="ECO:0000256" key="3">
    <source>
        <dbReference type="ARBA" id="ARBA00022448"/>
    </source>
</evidence>
<dbReference type="SUPFAM" id="SSF144083">
    <property type="entry name" value="Magnesium transport protein CorA, transmembrane region"/>
    <property type="match status" value="1"/>
</dbReference>
<keyword evidence="4 12" id="KW-1003">Cell membrane</keyword>
<evidence type="ECO:0000256" key="1">
    <source>
        <dbReference type="ARBA" id="ARBA00004651"/>
    </source>
</evidence>
<dbReference type="InterPro" id="IPR002523">
    <property type="entry name" value="MgTranspt_CorA/ZnTranspt_ZntB"/>
</dbReference>
<evidence type="ECO:0000256" key="6">
    <source>
        <dbReference type="ARBA" id="ARBA00022842"/>
    </source>
</evidence>
<comment type="subcellular location">
    <subcellularLocation>
        <location evidence="1">Cell membrane</location>
        <topology evidence="1">Multi-pass membrane protein</topology>
    </subcellularLocation>
    <subcellularLocation>
        <location evidence="12">Membrane</location>
        <topology evidence="12">Multi-pass membrane protein</topology>
    </subcellularLocation>
</comment>
<dbReference type="InterPro" id="IPR004488">
    <property type="entry name" value="Mg/Co-transport_prot_CorA"/>
</dbReference>
<dbReference type="RefSeq" id="WP_091183499.1">
    <property type="nucleotide sequence ID" value="NZ_FOMT01000001.1"/>
</dbReference>
<dbReference type="Gene3D" id="1.20.58.340">
    <property type="entry name" value="Magnesium transport protein CorA, transmembrane region"/>
    <property type="match status" value="2"/>
</dbReference>
<keyword evidence="3 12" id="KW-0813">Transport</keyword>
<name>A0A1I1UPK1_9BACL</name>
<evidence type="ECO:0000256" key="7">
    <source>
        <dbReference type="ARBA" id="ARBA00022989"/>
    </source>
</evidence>
<dbReference type="PANTHER" id="PTHR46494:SF1">
    <property type="entry name" value="CORA FAMILY METAL ION TRANSPORTER (EUROFUNG)"/>
    <property type="match status" value="1"/>
</dbReference>
<evidence type="ECO:0000256" key="4">
    <source>
        <dbReference type="ARBA" id="ARBA00022475"/>
    </source>
</evidence>
<gene>
    <name evidence="12" type="primary">corA</name>
    <name evidence="13" type="ORF">SAMN05216378_1084</name>
</gene>
<dbReference type="OrthoDB" id="9803416at2"/>
<dbReference type="SUPFAM" id="SSF143865">
    <property type="entry name" value="CorA soluble domain-like"/>
    <property type="match status" value="1"/>
</dbReference>
<dbReference type="PANTHER" id="PTHR46494">
    <property type="entry name" value="CORA FAMILY METAL ION TRANSPORTER (EUROFUNG)"/>
    <property type="match status" value="1"/>
</dbReference>
<reference evidence="14" key="1">
    <citation type="submission" date="2016-10" db="EMBL/GenBank/DDBJ databases">
        <authorList>
            <person name="Varghese N."/>
            <person name="Submissions S."/>
        </authorList>
    </citation>
    <scope>NUCLEOTIDE SEQUENCE [LARGE SCALE GENOMIC DNA]</scope>
    <source>
        <strain evidence="14">CGMCC 1.10784</strain>
    </source>
</reference>
<evidence type="ECO:0000256" key="10">
    <source>
        <dbReference type="ARBA" id="ARBA00034269"/>
    </source>
</evidence>
<keyword evidence="14" id="KW-1185">Reference proteome</keyword>
<accession>A0A1I1UPK1</accession>
<dbReference type="Pfam" id="PF01544">
    <property type="entry name" value="CorA"/>
    <property type="match status" value="1"/>
</dbReference>
<evidence type="ECO:0000256" key="8">
    <source>
        <dbReference type="ARBA" id="ARBA00023065"/>
    </source>
</evidence>
<evidence type="ECO:0000313" key="14">
    <source>
        <dbReference type="Proteomes" id="UP000198855"/>
    </source>
</evidence>
<dbReference type="GO" id="GO:0015095">
    <property type="term" value="F:magnesium ion transmembrane transporter activity"/>
    <property type="evidence" value="ECO:0007669"/>
    <property type="project" value="UniProtKB-UniRule"/>
</dbReference>
<evidence type="ECO:0000256" key="12">
    <source>
        <dbReference type="RuleBase" id="RU362010"/>
    </source>
</evidence>
<protein>
    <recommendedName>
        <fullName evidence="12">Magnesium transport protein CorA</fullName>
    </recommendedName>
</protein>
<dbReference type="EMBL" id="FOMT01000001">
    <property type="protein sequence ID" value="SFD70713.1"/>
    <property type="molecule type" value="Genomic_DNA"/>
</dbReference>
<proteinExistence type="inferred from homology"/>
<sequence length="318" mass="37436">MIRIKGYTKEKTWLNDIALDDLKKLDLDWYWVDFSEPEASETKLLDTYFHFHPLAIEDCCHLLQRPKLDHYDDTHFFVLHSIDPGSLQVEEVNLFLGPRFIVTYHVKSSTEINDAWNKISNASKLGKDGYMFAAYMVIDQLVDQYFPAVQELEEQVLDMEIGTGSSESSNQMTMDEIFNIRSRLLRLRKTILPMRDLLYRTLNTERIEGLSGYLAFYRDIYDHLLKLTEMTDASREMTSDLRDSFMSYNSNRMNAIMKTLTVITTIFMPLTFLAGIYGMNFEHMPELSWYWGYFGILGFMVIVGVSMYVWFRRKGWFN</sequence>
<evidence type="ECO:0000256" key="2">
    <source>
        <dbReference type="ARBA" id="ARBA00009765"/>
    </source>
</evidence>
<keyword evidence="8 12" id="KW-0406">Ion transport</keyword>
<comment type="catalytic activity">
    <reaction evidence="10">
        <text>Mg(2+)(in) = Mg(2+)(out)</text>
        <dbReference type="Rhea" id="RHEA:29827"/>
        <dbReference type="ChEBI" id="CHEBI:18420"/>
    </reaction>
</comment>
<dbReference type="GO" id="GO:0005886">
    <property type="term" value="C:plasma membrane"/>
    <property type="evidence" value="ECO:0007669"/>
    <property type="project" value="UniProtKB-SubCell"/>
</dbReference>
<feature type="transmembrane region" description="Helical" evidence="12">
    <location>
        <begin position="255"/>
        <end position="278"/>
    </location>
</feature>
<dbReference type="InterPro" id="IPR045863">
    <property type="entry name" value="CorA_TM1_TM2"/>
</dbReference>
<dbReference type="Gene3D" id="3.30.460.20">
    <property type="entry name" value="CorA soluble domain-like"/>
    <property type="match status" value="1"/>
</dbReference>
<organism evidence="13 14">
    <name type="scientific">Paenibacillus catalpae</name>
    <dbReference type="NCBI Taxonomy" id="1045775"/>
    <lineage>
        <taxon>Bacteria</taxon>
        <taxon>Bacillati</taxon>
        <taxon>Bacillota</taxon>
        <taxon>Bacilli</taxon>
        <taxon>Bacillales</taxon>
        <taxon>Paenibacillaceae</taxon>
        <taxon>Paenibacillus</taxon>
    </lineage>
</organism>
<evidence type="ECO:0000256" key="11">
    <source>
        <dbReference type="ARBA" id="ARBA00045497"/>
    </source>
</evidence>
<dbReference type="GO" id="GO:0050897">
    <property type="term" value="F:cobalt ion binding"/>
    <property type="evidence" value="ECO:0007669"/>
    <property type="project" value="TreeGrafter"/>
</dbReference>
<dbReference type="NCBIfam" id="TIGR00383">
    <property type="entry name" value="corA"/>
    <property type="match status" value="1"/>
</dbReference>